<sequence length="525" mass="54793">MPSRTVDQQSSVAEVPAAFSPSHRRALAIARIARASASDAGREGIGSDLAYADRSVPTPGSVPVPGGVPALSDASPVIGLLDLDEVDAAFTALTAAFAPETAVLHAVACKAVPLLPVLRLLAEAGAGCEVASPGELELALAAGFAPERIVFDSPAKTRSELRRALDLGVAINVDNWEELDRLDALRTEYPGTASAIGVRINPQTGVGEIGALSTATATSKFGIGLADPGAREALLEAFLARPWLSWIHVHSGSQGMTLDQIAEGVAAAVDLAREINVRAEGRQVTGIDIGGGLPVNFFGDEVTPTFADYRAVLDARVPGLVDFDIITEFGRSLLAKAGTILTRVEYAKTTGGRRIAMTHAGVQVATRTAYAPSDWPLRVLPFTADGRPKADDPAEVIATDVAGPACFAGDLLAEDRLLPRLDAGDLVAVPDTGAYYFSNPFSYNLLPRVPVYGYRTTGAPGDGITDPGDRLGEGSLDFVLIRRGQTIAELLTEAGEEASSPALRSRRDTAGPTSPKIGGEESTMR</sequence>
<name>A0ABN0SMY6_9MICO</name>
<evidence type="ECO:0000256" key="1">
    <source>
        <dbReference type="ARBA" id="ARBA00001933"/>
    </source>
</evidence>
<dbReference type="Gene3D" id="2.40.37.10">
    <property type="entry name" value="Lyase, Ornithine Decarboxylase, Chain A, domain 1"/>
    <property type="match status" value="1"/>
</dbReference>
<dbReference type="PANTHER" id="PTHR43727:SF3">
    <property type="entry name" value="GROUP IV DECARBOXYLASE"/>
    <property type="match status" value="1"/>
</dbReference>
<comment type="caution">
    <text evidence="5">The sequence shown here is derived from an EMBL/GenBank/DDBJ whole genome shotgun (WGS) entry which is preliminary data.</text>
</comment>
<dbReference type="InterPro" id="IPR029066">
    <property type="entry name" value="PLP-binding_barrel"/>
</dbReference>
<protein>
    <submittedName>
        <fullName evidence="5">Diaminopimelate decarboxylase</fullName>
    </submittedName>
</protein>
<evidence type="ECO:0000313" key="5">
    <source>
        <dbReference type="EMBL" id="GAA0035460.1"/>
    </source>
</evidence>
<proteinExistence type="predicted"/>
<dbReference type="InterPro" id="IPR000183">
    <property type="entry name" value="Orn/DAP/Arg_de-COase"/>
</dbReference>
<dbReference type="PRINTS" id="PR01182">
    <property type="entry name" value="ORNDCRBXLASE"/>
</dbReference>
<dbReference type="SUPFAM" id="SSF51419">
    <property type="entry name" value="PLP-binding barrel"/>
    <property type="match status" value="1"/>
</dbReference>
<keyword evidence="6" id="KW-1185">Reference proteome</keyword>
<comment type="cofactor">
    <cofactor evidence="1">
        <name>pyridoxal 5'-phosphate</name>
        <dbReference type="ChEBI" id="CHEBI:597326"/>
    </cofactor>
</comment>
<dbReference type="RefSeq" id="WP_339392349.1">
    <property type="nucleotide sequence ID" value="NZ_BAAAAF010000004.1"/>
</dbReference>
<dbReference type="InterPro" id="IPR002433">
    <property type="entry name" value="Orn_de-COase"/>
</dbReference>
<evidence type="ECO:0000256" key="2">
    <source>
        <dbReference type="ARBA" id="ARBA00022898"/>
    </source>
</evidence>
<feature type="region of interest" description="Disordered" evidence="3">
    <location>
        <begin position="492"/>
        <end position="525"/>
    </location>
</feature>
<dbReference type="EMBL" id="BAAAAF010000004">
    <property type="protein sequence ID" value="GAA0035460.1"/>
    <property type="molecule type" value="Genomic_DNA"/>
</dbReference>
<reference evidence="5 6" key="1">
    <citation type="submission" date="2024-01" db="EMBL/GenBank/DDBJ databases">
        <title>Characterization of antibiotic resistant novel bacterial strains and their environmental applications.</title>
        <authorList>
            <person name="Manzoor S."/>
            <person name="Abbas S."/>
            <person name="Arshad M."/>
            <person name="Ahmed I."/>
        </authorList>
    </citation>
    <scope>NUCLEOTIDE SEQUENCE [LARGE SCALE GENOMIC DNA]</scope>
    <source>
        <strain evidence="5 6">NCCP-602</strain>
    </source>
</reference>
<dbReference type="Pfam" id="PF02784">
    <property type="entry name" value="Orn_Arg_deC_N"/>
    <property type="match status" value="1"/>
</dbReference>
<dbReference type="PANTHER" id="PTHR43727">
    <property type="entry name" value="DIAMINOPIMELATE DECARBOXYLASE"/>
    <property type="match status" value="1"/>
</dbReference>
<dbReference type="Gene3D" id="3.20.20.10">
    <property type="entry name" value="Alanine racemase"/>
    <property type="match status" value="1"/>
</dbReference>
<evidence type="ECO:0000313" key="6">
    <source>
        <dbReference type="Proteomes" id="UP001498238"/>
    </source>
</evidence>
<gene>
    <name evidence="5" type="ORF">NCCP602_14210</name>
</gene>
<dbReference type="PRINTS" id="PR01179">
    <property type="entry name" value="ODADCRBXLASE"/>
</dbReference>
<dbReference type="Proteomes" id="UP001498238">
    <property type="component" value="Unassembled WGS sequence"/>
</dbReference>
<feature type="domain" description="Orn/DAP/Arg decarboxylase 2 N-terminal" evidence="4">
    <location>
        <begin position="84"/>
        <end position="334"/>
    </location>
</feature>
<dbReference type="InterPro" id="IPR009006">
    <property type="entry name" value="Ala_racemase/Decarboxylase_C"/>
</dbReference>
<evidence type="ECO:0000259" key="4">
    <source>
        <dbReference type="Pfam" id="PF02784"/>
    </source>
</evidence>
<evidence type="ECO:0000256" key="3">
    <source>
        <dbReference type="SAM" id="MobiDB-lite"/>
    </source>
</evidence>
<keyword evidence="2" id="KW-0663">Pyridoxal phosphate</keyword>
<organism evidence="5 6">
    <name type="scientific">Brevibacterium metallidurans</name>
    <dbReference type="NCBI Taxonomy" id="1482676"/>
    <lineage>
        <taxon>Bacteria</taxon>
        <taxon>Bacillati</taxon>
        <taxon>Actinomycetota</taxon>
        <taxon>Actinomycetes</taxon>
        <taxon>Micrococcales</taxon>
        <taxon>Brevibacteriaceae</taxon>
        <taxon>Brevibacterium</taxon>
    </lineage>
</organism>
<dbReference type="SUPFAM" id="SSF50621">
    <property type="entry name" value="Alanine racemase C-terminal domain-like"/>
    <property type="match status" value="1"/>
</dbReference>
<dbReference type="InterPro" id="IPR022644">
    <property type="entry name" value="De-COase2_N"/>
</dbReference>
<accession>A0ABN0SMY6</accession>